<evidence type="ECO:0000256" key="1">
    <source>
        <dbReference type="ARBA" id="ARBA00008023"/>
    </source>
</evidence>
<comment type="caution">
    <text evidence="12">The sequence shown here is derived from an EMBL/GenBank/DDBJ whole genome shotgun (WGS) entry which is preliminary data.</text>
</comment>
<dbReference type="GO" id="GO:0036220">
    <property type="term" value="F:ITP diphosphatase activity"/>
    <property type="evidence" value="ECO:0007669"/>
    <property type="project" value="UniProtKB-UniRule"/>
</dbReference>
<feature type="binding site" evidence="10">
    <location>
        <position position="189"/>
    </location>
    <ligand>
        <name>substrate</name>
    </ligand>
</feature>
<dbReference type="GO" id="GO:0017111">
    <property type="term" value="F:ribonucleoside triphosphate phosphatase activity"/>
    <property type="evidence" value="ECO:0007669"/>
    <property type="project" value="InterPro"/>
</dbReference>
<dbReference type="InterPro" id="IPR002637">
    <property type="entry name" value="RdgB/HAM1"/>
</dbReference>
<comment type="cofactor">
    <cofactor evidence="10">
        <name>Mg(2+)</name>
        <dbReference type="ChEBI" id="CHEBI:18420"/>
    </cofactor>
    <text evidence="10">Binds 1 Mg(2+) ion per subunit.</text>
</comment>
<feature type="binding site" evidence="10">
    <location>
        <position position="78"/>
    </location>
    <ligand>
        <name>Mg(2+)</name>
        <dbReference type="ChEBI" id="CHEBI:18420"/>
    </ligand>
</feature>
<dbReference type="CDD" id="cd00515">
    <property type="entry name" value="HAM1"/>
    <property type="match status" value="1"/>
</dbReference>
<dbReference type="GO" id="GO:0009117">
    <property type="term" value="P:nucleotide metabolic process"/>
    <property type="evidence" value="ECO:0007669"/>
    <property type="project" value="UniProtKB-KW"/>
</dbReference>
<comment type="catalytic activity">
    <reaction evidence="10">
        <text>ITP + H2O = IMP + diphosphate + H(+)</text>
        <dbReference type="Rhea" id="RHEA:29399"/>
        <dbReference type="ChEBI" id="CHEBI:15377"/>
        <dbReference type="ChEBI" id="CHEBI:15378"/>
        <dbReference type="ChEBI" id="CHEBI:33019"/>
        <dbReference type="ChEBI" id="CHEBI:58053"/>
        <dbReference type="ChEBI" id="CHEBI:61402"/>
        <dbReference type="EC" id="3.6.1.66"/>
    </reaction>
</comment>
<dbReference type="HAMAP" id="MF_01405">
    <property type="entry name" value="Non_canon_purine_NTPase"/>
    <property type="match status" value="1"/>
</dbReference>
<evidence type="ECO:0000256" key="8">
    <source>
        <dbReference type="ARBA" id="ARBA00051875"/>
    </source>
</evidence>
<dbReference type="InterPro" id="IPR020922">
    <property type="entry name" value="dITP/XTP_pyrophosphatase"/>
</dbReference>
<dbReference type="Proteomes" id="UP000294506">
    <property type="component" value="Unassembled WGS sequence"/>
</dbReference>
<proteinExistence type="inferred from homology"/>
<comment type="caution">
    <text evidence="10">Lacks conserved residue(s) required for the propagation of feature annotation.</text>
</comment>
<evidence type="ECO:0000256" key="11">
    <source>
        <dbReference type="RuleBase" id="RU003781"/>
    </source>
</evidence>
<evidence type="ECO:0000313" key="12">
    <source>
        <dbReference type="EMBL" id="TDS86125.1"/>
    </source>
</evidence>
<comment type="function">
    <text evidence="10">Pyrophosphatase that catalyzes the hydrolysis of nucleoside triphosphates to their monophosphate derivatives, with a high preference for the non-canonical purine nucleotides XTP (xanthosine triphosphate), dITP (deoxyinosine triphosphate) and ITP. Seems to function as a house-cleaning enzyme that removes non-canonical purine nucleotides from the nucleotide pool, thus preventing their incorporation into DNA/RNA and avoiding chromosomal lesions.</text>
</comment>
<dbReference type="PANTHER" id="PTHR11067:SF9">
    <property type="entry name" value="INOSINE TRIPHOSPHATE PYROPHOSPHATASE"/>
    <property type="match status" value="1"/>
</dbReference>
<dbReference type="EC" id="3.6.1.66" evidence="10"/>
<accession>A0A4R7G437</accession>
<keyword evidence="5 10" id="KW-0378">Hydrolase</keyword>
<dbReference type="FunFam" id="3.90.950.10:FF:000001">
    <property type="entry name" value="dITP/XTP pyrophosphatase"/>
    <property type="match status" value="1"/>
</dbReference>
<dbReference type="PANTHER" id="PTHR11067">
    <property type="entry name" value="INOSINE TRIPHOSPHATE PYROPHOSPHATASE/HAM1 PROTEIN"/>
    <property type="match status" value="1"/>
</dbReference>
<dbReference type="GO" id="GO:0036222">
    <property type="term" value="F:XTP diphosphatase activity"/>
    <property type="evidence" value="ECO:0007669"/>
    <property type="project" value="UniProtKB-UniRule"/>
</dbReference>
<dbReference type="SUPFAM" id="SSF52972">
    <property type="entry name" value="ITPase-like"/>
    <property type="match status" value="1"/>
</dbReference>
<comment type="catalytic activity">
    <reaction evidence="8 10">
        <text>dITP + H2O = dIMP + diphosphate + H(+)</text>
        <dbReference type="Rhea" id="RHEA:28342"/>
        <dbReference type="ChEBI" id="CHEBI:15377"/>
        <dbReference type="ChEBI" id="CHEBI:15378"/>
        <dbReference type="ChEBI" id="CHEBI:33019"/>
        <dbReference type="ChEBI" id="CHEBI:61194"/>
        <dbReference type="ChEBI" id="CHEBI:61382"/>
        <dbReference type="EC" id="3.6.1.66"/>
    </reaction>
</comment>
<dbReference type="GO" id="GO:0035870">
    <property type="term" value="F:dITP diphosphatase activity"/>
    <property type="evidence" value="ECO:0007669"/>
    <property type="project" value="UniProtKB-UniRule"/>
</dbReference>
<dbReference type="NCBIfam" id="TIGR00042">
    <property type="entry name" value="RdgB/HAM1 family non-canonical purine NTP pyrophosphatase"/>
    <property type="match status" value="1"/>
</dbReference>
<sequence length="212" mass="21994">MTPRIVLATRNPGKLREFRALLGSSPQLSELDLETAVIDAATAGCAEVPETGLTFEENSLLKARAVAAETGLPAVADDSGLAVDVLGGAPGIFSARWAGAQASDEANLALLLEQLADIAPAHRGAAFVCVASLVIPDAQGAPASEFTTTGRLQGRLLREPQGRGGFGYDPILQPVGETRSTAELSMAEKNAISHRGKAFASLRGHIVEALTR</sequence>
<organism evidence="12 13">
    <name type="scientific">Nesterenkonia aurantiaca</name>
    <dbReference type="NCBI Taxonomy" id="1436010"/>
    <lineage>
        <taxon>Bacteria</taxon>
        <taxon>Bacillati</taxon>
        <taxon>Actinomycetota</taxon>
        <taxon>Actinomycetes</taxon>
        <taxon>Micrococcales</taxon>
        <taxon>Micrococcaceae</taxon>
        <taxon>Nesterenkonia</taxon>
    </lineage>
</organism>
<dbReference type="Pfam" id="PF01725">
    <property type="entry name" value="Ham1p_like"/>
    <property type="match status" value="1"/>
</dbReference>
<feature type="binding site" evidence="10">
    <location>
        <begin position="9"/>
        <end position="14"/>
    </location>
    <ligand>
        <name>substrate</name>
    </ligand>
</feature>
<dbReference type="RefSeq" id="WP_036476431.1">
    <property type="nucleotide sequence ID" value="NZ_SOAN01000004.1"/>
</dbReference>
<name>A0A4R7G437_9MICC</name>
<comment type="catalytic activity">
    <reaction evidence="9 10">
        <text>XTP + H2O = XMP + diphosphate + H(+)</text>
        <dbReference type="Rhea" id="RHEA:28610"/>
        <dbReference type="ChEBI" id="CHEBI:15377"/>
        <dbReference type="ChEBI" id="CHEBI:15378"/>
        <dbReference type="ChEBI" id="CHEBI:33019"/>
        <dbReference type="ChEBI" id="CHEBI:57464"/>
        <dbReference type="ChEBI" id="CHEBI:61314"/>
        <dbReference type="EC" id="3.6.1.66"/>
    </reaction>
</comment>
<comment type="subunit">
    <text evidence="2 10">Homodimer.</text>
</comment>
<gene>
    <name evidence="12" type="ORF">EV640_104150</name>
</gene>
<evidence type="ECO:0000256" key="10">
    <source>
        <dbReference type="HAMAP-Rule" id="MF_01405"/>
    </source>
</evidence>
<dbReference type="GO" id="GO:0000166">
    <property type="term" value="F:nucleotide binding"/>
    <property type="evidence" value="ECO:0007669"/>
    <property type="project" value="UniProtKB-KW"/>
</dbReference>
<dbReference type="Gene3D" id="3.90.950.10">
    <property type="match status" value="1"/>
</dbReference>
<keyword evidence="6 10" id="KW-0460">Magnesium</keyword>
<feature type="binding site" evidence="10">
    <location>
        <begin position="166"/>
        <end position="169"/>
    </location>
    <ligand>
        <name>substrate</name>
    </ligand>
</feature>
<dbReference type="InterPro" id="IPR029001">
    <property type="entry name" value="ITPase-like_fam"/>
</dbReference>
<keyword evidence="7 10" id="KW-0546">Nucleotide metabolism</keyword>
<dbReference type="AlphaFoldDB" id="A0A4R7G437"/>
<evidence type="ECO:0000256" key="4">
    <source>
        <dbReference type="ARBA" id="ARBA00022741"/>
    </source>
</evidence>
<evidence type="ECO:0000256" key="9">
    <source>
        <dbReference type="ARBA" id="ARBA00052017"/>
    </source>
</evidence>
<feature type="active site" description="Proton acceptor" evidence="10">
    <location>
        <position position="78"/>
    </location>
</feature>
<dbReference type="GO" id="GO:0005829">
    <property type="term" value="C:cytosol"/>
    <property type="evidence" value="ECO:0007669"/>
    <property type="project" value="TreeGrafter"/>
</dbReference>
<keyword evidence="3 10" id="KW-0479">Metal-binding</keyword>
<protein>
    <recommendedName>
        <fullName evidence="10">dITP/XTP pyrophosphatase</fullName>
        <ecNumber evidence="10">3.6.1.66</ecNumber>
    </recommendedName>
    <alternativeName>
        <fullName evidence="10">Non-canonical purine NTP pyrophosphatase</fullName>
    </alternativeName>
    <alternativeName>
        <fullName evidence="10">Non-standard purine NTP pyrophosphatase</fullName>
    </alternativeName>
    <alternativeName>
        <fullName evidence="10">Nucleoside-triphosphate diphosphatase</fullName>
    </alternativeName>
    <alternativeName>
        <fullName evidence="10">Nucleoside-triphosphate pyrophosphatase</fullName>
        <shortName evidence="10">NTPase</shortName>
    </alternativeName>
</protein>
<evidence type="ECO:0000256" key="3">
    <source>
        <dbReference type="ARBA" id="ARBA00022723"/>
    </source>
</evidence>
<keyword evidence="4 10" id="KW-0547">Nucleotide-binding</keyword>
<feature type="binding site" evidence="10">
    <location>
        <begin position="194"/>
        <end position="195"/>
    </location>
    <ligand>
        <name>substrate</name>
    </ligand>
</feature>
<feature type="binding site" evidence="10">
    <location>
        <position position="79"/>
    </location>
    <ligand>
        <name>substrate</name>
    </ligand>
</feature>
<keyword evidence="13" id="KW-1185">Reference proteome</keyword>
<dbReference type="EMBL" id="SOAN01000004">
    <property type="protein sequence ID" value="TDS86125.1"/>
    <property type="molecule type" value="Genomic_DNA"/>
</dbReference>
<dbReference type="GO" id="GO:0046872">
    <property type="term" value="F:metal ion binding"/>
    <property type="evidence" value="ECO:0007669"/>
    <property type="project" value="UniProtKB-KW"/>
</dbReference>
<evidence type="ECO:0000256" key="5">
    <source>
        <dbReference type="ARBA" id="ARBA00022801"/>
    </source>
</evidence>
<comment type="similarity">
    <text evidence="1 10 11">Belongs to the HAM1 NTPase family.</text>
</comment>
<evidence type="ECO:0000256" key="2">
    <source>
        <dbReference type="ARBA" id="ARBA00011738"/>
    </source>
</evidence>
<evidence type="ECO:0000256" key="7">
    <source>
        <dbReference type="ARBA" id="ARBA00023080"/>
    </source>
</evidence>
<dbReference type="GO" id="GO:0009146">
    <property type="term" value="P:purine nucleoside triphosphate catabolic process"/>
    <property type="evidence" value="ECO:0007669"/>
    <property type="project" value="UniProtKB-UniRule"/>
</dbReference>
<reference evidence="12 13" key="1">
    <citation type="submission" date="2019-03" db="EMBL/GenBank/DDBJ databases">
        <title>Genomic Encyclopedia of Type Strains, Phase III (KMG-III): the genomes of soil and plant-associated and newly described type strains.</title>
        <authorList>
            <person name="Whitman W."/>
        </authorList>
    </citation>
    <scope>NUCLEOTIDE SEQUENCE [LARGE SCALE GENOMIC DNA]</scope>
    <source>
        <strain evidence="12 13">DSM 27373</strain>
    </source>
</reference>
<evidence type="ECO:0000313" key="13">
    <source>
        <dbReference type="Proteomes" id="UP000294506"/>
    </source>
</evidence>
<evidence type="ECO:0000256" key="6">
    <source>
        <dbReference type="ARBA" id="ARBA00022842"/>
    </source>
</evidence>